<gene>
    <name evidence="3" type="ORF">KTN04_13230</name>
</gene>
<dbReference type="Pfam" id="PF12146">
    <property type="entry name" value="Hydrolase_4"/>
    <property type="match status" value="1"/>
</dbReference>
<evidence type="ECO:0000256" key="1">
    <source>
        <dbReference type="SAM" id="MobiDB-lite"/>
    </source>
</evidence>
<comment type="caution">
    <text evidence="3">The sequence shown here is derived from an EMBL/GenBank/DDBJ whole genome shotgun (WGS) entry which is preliminary data.</text>
</comment>
<feature type="region of interest" description="Disordered" evidence="1">
    <location>
        <begin position="327"/>
        <end position="349"/>
    </location>
</feature>
<feature type="domain" description="Serine aminopeptidase S33" evidence="2">
    <location>
        <begin position="80"/>
        <end position="309"/>
    </location>
</feature>
<dbReference type="GO" id="GO:0016787">
    <property type="term" value="F:hydrolase activity"/>
    <property type="evidence" value="ECO:0007669"/>
    <property type="project" value="UniProtKB-KW"/>
</dbReference>
<dbReference type="RefSeq" id="WP_217335709.1">
    <property type="nucleotide sequence ID" value="NZ_JAHQZT010000020.1"/>
</dbReference>
<reference evidence="3 4" key="1">
    <citation type="submission" date="2021-06" db="EMBL/GenBank/DDBJ databases">
        <title>Bacterium isolated from marine sediment.</title>
        <authorList>
            <person name="Zhu K.-L."/>
            <person name="Du Z.-J."/>
            <person name="Liang Q.-Y."/>
        </authorList>
    </citation>
    <scope>NUCLEOTIDE SEQUENCE [LARGE SCALE GENOMIC DNA]</scope>
    <source>
        <strain evidence="3 4">A346</strain>
    </source>
</reference>
<evidence type="ECO:0000313" key="3">
    <source>
        <dbReference type="EMBL" id="MBV0934301.1"/>
    </source>
</evidence>
<sequence>MTRTTITSSGDNSASPFHPCRLRESLDHFVPGVETLCSSELQAYLTHYGLDRVAAMARYSIGTELVGDTTLVVQHFSRPHSRGTVLVVHGYTDHTGLYGHLIAHLLQQHWDVLIYDLPGHGLSAGQRFAIDHFNTYARQLASLLRHHESGLTAPWVGVGQSTGSAILLQAELDGHLQGLPLRDRILLSPLIRPRQFQRIERSYRWLHWCIKRVHREHGDSSNDPEFIRFLRQQDPLQGHFVDVGWVGAMLHWVAQVEAAAALEVSALVIQGTDDQTLEWEHNLEVLDRLLPGACVERLTAARHHLVNEAEPWRSRVFTCISERLRRRSTDGPHSGGPHSGGALAQIAGI</sequence>
<protein>
    <submittedName>
        <fullName evidence="3">Alpha/beta hydrolase</fullName>
    </submittedName>
</protein>
<keyword evidence="4" id="KW-1185">Reference proteome</keyword>
<accession>A0ABS6MEQ4</accession>
<dbReference type="InterPro" id="IPR051044">
    <property type="entry name" value="MAG_DAG_Lipase"/>
</dbReference>
<evidence type="ECO:0000259" key="2">
    <source>
        <dbReference type="Pfam" id="PF12146"/>
    </source>
</evidence>
<proteinExistence type="predicted"/>
<dbReference type="InterPro" id="IPR022742">
    <property type="entry name" value="Hydrolase_4"/>
</dbReference>
<dbReference type="Proteomes" id="UP000755551">
    <property type="component" value="Unassembled WGS sequence"/>
</dbReference>
<evidence type="ECO:0000313" key="4">
    <source>
        <dbReference type="Proteomes" id="UP000755551"/>
    </source>
</evidence>
<dbReference type="PANTHER" id="PTHR11614">
    <property type="entry name" value="PHOSPHOLIPASE-RELATED"/>
    <property type="match status" value="1"/>
</dbReference>
<keyword evidence="3" id="KW-0378">Hydrolase</keyword>
<organism evidence="3 4">
    <name type="scientific">Marinobacterium weihaiense</name>
    <dbReference type="NCBI Taxonomy" id="2851016"/>
    <lineage>
        <taxon>Bacteria</taxon>
        <taxon>Pseudomonadati</taxon>
        <taxon>Pseudomonadota</taxon>
        <taxon>Gammaproteobacteria</taxon>
        <taxon>Oceanospirillales</taxon>
        <taxon>Oceanospirillaceae</taxon>
        <taxon>Marinobacterium</taxon>
    </lineage>
</organism>
<dbReference type="EMBL" id="JAHQZT010000020">
    <property type="protein sequence ID" value="MBV0934301.1"/>
    <property type="molecule type" value="Genomic_DNA"/>
</dbReference>
<name>A0ABS6MEQ4_9GAMM</name>